<dbReference type="InterPro" id="IPR013536">
    <property type="entry name" value="WLM_dom"/>
</dbReference>
<evidence type="ECO:0000313" key="9">
    <source>
        <dbReference type="Proteomes" id="UP001175211"/>
    </source>
</evidence>
<dbReference type="GO" id="GO:0005634">
    <property type="term" value="C:nucleus"/>
    <property type="evidence" value="ECO:0007669"/>
    <property type="project" value="TreeGrafter"/>
</dbReference>
<keyword evidence="3" id="KW-0862">Zinc</keyword>
<dbReference type="AlphaFoldDB" id="A0AA39T583"/>
<gene>
    <name evidence="8" type="ORF">EV420DRAFT_1262970</name>
</gene>
<accession>A0AA39T583</accession>
<keyword evidence="1" id="KW-0479">Metal-binding</keyword>
<keyword evidence="2 4" id="KW-0863">Zinc-finger</keyword>
<dbReference type="Gene3D" id="2.30.30.380">
    <property type="entry name" value="Zn-finger domain of Sec23/24"/>
    <property type="match status" value="1"/>
</dbReference>
<dbReference type="PROSITE" id="PS01358">
    <property type="entry name" value="ZF_RANBP2_1"/>
    <property type="match status" value="1"/>
</dbReference>
<evidence type="ECO:0000259" key="7">
    <source>
        <dbReference type="PROSITE" id="PS51397"/>
    </source>
</evidence>
<name>A0AA39T583_ARMTA</name>
<feature type="compositionally biased region" description="Polar residues" evidence="5">
    <location>
        <begin position="279"/>
        <end position="295"/>
    </location>
</feature>
<evidence type="ECO:0000256" key="1">
    <source>
        <dbReference type="ARBA" id="ARBA00022723"/>
    </source>
</evidence>
<dbReference type="EMBL" id="JAUEPS010000005">
    <property type="protein sequence ID" value="KAK0465491.1"/>
    <property type="molecule type" value="Genomic_DNA"/>
</dbReference>
<dbReference type="GO" id="GO:0006281">
    <property type="term" value="P:DNA repair"/>
    <property type="evidence" value="ECO:0007669"/>
    <property type="project" value="TreeGrafter"/>
</dbReference>
<dbReference type="Pfam" id="PF08325">
    <property type="entry name" value="WLM"/>
    <property type="match status" value="1"/>
</dbReference>
<dbReference type="SUPFAM" id="SSF90209">
    <property type="entry name" value="Ran binding protein zinc finger-like"/>
    <property type="match status" value="1"/>
</dbReference>
<dbReference type="InterPro" id="IPR053000">
    <property type="entry name" value="WSS1-like_metalloprotease"/>
</dbReference>
<dbReference type="GO" id="GO:0008270">
    <property type="term" value="F:zinc ion binding"/>
    <property type="evidence" value="ECO:0007669"/>
    <property type="project" value="UniProtKB-KW"/>
</dbReference>
<dbReference type="GeneID" id="85350694"/>
<dbReference type="Proteomes" id="UP001175211">
    <property type="component" value="Unassembled WGS sequence"/>
</dbReference>
<organism evidence="8 9">
    <name type="scientific">Armillaria tabescens</name>
    <name type="common">Ringless honey mushroom</name>
    <name type="synonym">Agaricus tabescens</name>
    <dbReference type="NCBI Taxonomy" id="1929756"/>
    <lineage>
        <taxon>Eukaryota</taxon>
        <taxon>Fungi</taxon>
        <taxon>Dikarya</taxon>
        <taxon>Basidiomycota</taxon>
        <taxon>Agaricomycotina</taxon>
        <taxon>Agaricomycetes</taxon>
        <taxon>Agaricomycetidae</taxon>
        <taxon>Agaricales</taxon>
        <taxon>Marasmiineae</taxon>
        <taxon>Physalacriaceae</taxon>
        <taxon>Desarmillaria</taxon>
    </lineage>
</organism>
<evidence type="ECO:0000256" key="4">
    <source>
        <dbReference type="PROSITE-ProRule" id="PRU00322"/>
    </source>
</evidence>
<feature type="region of interest" description="Disordered" evidence="5">
    <location>
        <begin position="184"/>
        <end position="212"/>
    </location>
</feature>
<comment type="caution">
    <text evidence="8">The sequence shown here is derived from an EMBL/GenBank/DDBJ whole genome shotgun (WGS) entry which is preliminary data.</text>
</comment>
<proteinExistence type="predicted"/>
<dbReference type="PROSITE" id="PS50199">
    <property type="entry name" value="ZF_RANBP2_2"/>
    <property type="match status" value="1"/>
</dbReference>
<dbReference type="PANTHER" id="PTHR46622:SF1">
    <property type="entry name" value="DNA-DEPENDENT METALLOPROTEASE WSS1"/>
    <property type="match status" value="1"/>
</dbReference>
<dbReference type="InterPro" id="IPR036443">
    <property type="entry name" value="Znf_RanBP2_sf"/>
</dbReference>
<evidence type="ECO:0000256" key="3">
    <source>
        <dbReference type="ARBA" id="ARBA00022833"/>
    </source>
</evidence>
<dbReference type="PANTHER" id="PTHR46622">
    <property type="entry name" value="DNA-DEPENDENT METALLOPROTEASE WSS1"/>
    <property type="match status" value="1"/>
</dbReference>
<dbReference type="RefSeq" id="XP_060336539.1">
    <property type="nucleotide sequence ID" value="XM_060467146.1"/>
</dbReference>
<reference evidence="8" key="1">
    <citation type="submission" date="2023-06" db="EMBL/GenBank/DDBJ databases">
        <authorList>
            <consortium name="Lawrence Berkeley National Laboratory"/>
            <person name="Ahrendt S."/>
            <person name="Sahu N."/>
            <person name="Indic B."/>
            <person name="Wong-Bajracharya J."/>
            <person name="Merenyi Z."/>
            <person name="Ke H.-M."/>
            <person name="Monk M."/>
            <person name="Kocsube S."/>
            <person name="Drula E."/>
            <person name="Lipzen A."/>
            <person name="Balint B."/>
            <person name="Henrissat B."/>
            <person name="Andreopoulos B."/>
            <person name="Martin F.M."/>
            <person name="Harder C.B."/>
            <person name="Rigling D."/>
            <person name="Ford K.L."/>
            <person name="Foster G.D."/>
            <person name="Pangilinan J."/>
            <person name="Papanicolaou A."/>
            <person name="Barry K."/>
            <person name="LaButti K."/>
            <person name="Viragh M."/>
            <person name="Koriabine M."/>
            <person name="Yan M."/>
            <person name="Riley R."/>
            <person name="Champramary S."/>
            <person name="Plett K.L."/>
            <person name="Tsai I.J."/>
            <person name="Slot J."/>
            <person name="Sipos G."/>
            <person name="Plett J."/>
            <person name="Nagy L.G."/>
            <person name="Grigoriev I.V."/>
        </authorList>
    </citation>
    <scope>NUCLEOTIDE SEQUENCE</scope>
    <source>
        <strain evidence="8">CCBAS 213</strain>
    </source>
</reference>
<feature type="domain" description="RanBP2-type" evidence="6">
    <location>
        <begin position="308"/>
        <end position="337"/>
    </location>
</feature>
<feature type="compositionally biased region" description="Polar residues" evidence="5">
    <location>
        <begin position="192"/>
        <end position="201"/>
    </location>
</feature>
<keyword evidence="9" id="KW-1185">Reference proteome</keyword>
<evidence type="ECO:0000256" key="5">
    <source>
        <dbReference type="SAM" id="MobiDB-lite"/>
    </source>
</evidence>
<dbReference type="SMART" id="SM00547">
    <property type="entry name" value="ZnF_RBZ"/>
    <property type="match status" value="1"/>
</dbReference>
<dbReference type="GO" id="GO:0008237">
    <property type="term" value="F:metallopeptidase activity"/>
    <property type="evidence" value="ECO:0007669"/>
    <property type="project" value="TreeGrafter"/>
</dbReference>
<protein>
    <submittedName>
        <fullName evidence="8">WLM domain-containing protein</fullName>
    </submittedName>
</protein>
<dbReference type="PROSITE" id="PS51397">
    <property type="entry name" value="WLM"/>
    <property type="match status" value="1"/>
</dbReference>
<evidence type="ECO:0000256" key="2">
    <source>
        <dbReference type="ARBA" id="ARBA00022771"/>
    </source>
</evidence>
<feature type="region of interest" description="Disordered" evidence="5">
    <location>
        <begin position="253"/>
        <end position="304"/>
    </location>
</feature>
<sequence>MSTDIFIKSFTHLTGRPKADQALQMLQKVASMVKPIMRTHKWVLPTLAEFFPDQSNLLVSPECVHILFNTHSCLQDVNMGQKILLRLRPAYSPGSFLDIHDVVQTMLHELTHNVHGPHDDKFYKFLSGLQDEYEKLVRTGYAGEGFFSKGHRLGGDASCGVPLHMSRAKALEAAEKRRHAAQVLGGGGRRVGTNSSGTRSGKSLRELAAMAAEQRARDEKACGLGTHAEQEAEKAAKESVVIDLTGYDYDEDSDPEVIIVEDSREKKPGSSKKPVPTRNKPSSSSLARTGESSNTAKRRPAKSHASVVSDQWSCTVCTLLNAPMVLQCDACLTPRPSDGWTCLTCGQGGMAHDSWMCTFCGQVKTYS</sequence>
<evidence type="ECO:0000313" key="8">
    <source>
        <dbReference type="EMBL" id="KAK0465491.1"/>
    </source>
</evidence>
<dbReference type="InterPro" id="IPR001876">
    <property type="entry name" value="Znf_RanBP2"/>
</dbReference>
<evidence type="ECO:0000259" key="6">
    <source>
        <dbReference type="PROSITE" id="PS50199"/>
    </source>
</evidence>
<feature type="domain" description="WLM" evidence="7">
    <location>
        <begin position="1"/>
        <end position="217"/>
    </location>
</feature>